<dbReference type="RefSeq" id="WP_114397134.1">
    <property type="nucleotide sequence ID" value="NZ_QEIM01000028.1"/>
</dbReference>
<proteinExistence type="predicted"/>
<dbReference type="Proteomes" id="UP000253318">
    <property type="component" value="Unassembled WGS sequence"/>
</dbReference>
<keyword evidence="2" id="KW-1185">Reference proteome</keyword>
<evidence type="ECO:0000313" key="2">
    <source>
        <dbReference type="Proteomes" id="UP000253318"/>
    </source>
</evidence>
<name>A0A368T9E4_9ACTN</name>
<dbReference type="AlphaFoldDB" id="A0A368T9E4"/>
<protein>
    <submittedName>
        <fullName evidence="1">Uncharacterized protein</fullName>
    </submittedName>
</protein>
<reference evidence="1 2" key="1">
    <citation type="submission" date="2018-04" db="EMBL/GenBank/DDBJ databases">
        <title>Novel actinobacteria from marine sediment.</title>
        <authorList>
            <person name="Ng Z.Y."/>
            <person name="Tan G.Y.A."/>
        </authorList>
    </citation>
    <scope>NUCLEOTIDE SEQUENCE [LARGE SCALE GENOMIC DNA]</scope>
    <source>
        <strain evidence="1 2">TPS81</strain>
    </source>
</reference>
<organism evidence="1 2">
    <name type="scientific">Marinitenerispora sediminis</name>
    <dbReference type="NCBI Taxonomy" id="1931232"/>
    <lineage>
        <taxon>Bacteria</taxon>
        <taxon>Bacillati</taxon>
        <taxon>Actinomycetota</taxon>
        <taxon>Actinomycetes</taxon>
        <taxon>Streptosporangiales</taxon>
        <taxon>Nocardiopsidaceae</taxon>
        <taxon>Marinitenerispora</taxon>
    </lineage>
</organism>
<comment type="caution">
    <text evidence="1">The sequence shown here is derived from an EMBL/GenBank/DDBJ whole genome shotgun (WGS) entry which is preliminary data.</text>
</comment>
<evidence type="ECO:0000313" key="1">
    <source>
        <dbReference type="EMBL" id="RCV61171.1"/>
    </source>
</evidence>
<dbReference type="OrthoDB" id="3429923at2"/>
<gene>
    <name evidence="1" type="ORF">DEF24_04895</name>
</gene>
<accession>A0A368T9E4</accession>
<dbReference type="EMBL" id="QEIN01000024">
    <property type="protein sequence ID" value="RCV61171.1"/>
    <property type="molecule type" value="Genomic_DNA"/>
</dbReference>
<sequence length="99" mass="11182">MSLERIRSELALQDAMAAMCLAHRPQLYALAGMDYAEHDGAILGWLLAWSDQVVVYRFDRINVTAYPSIAEFQAAHEKRFRSRELTLVAMDGQPTPSLN</sequence>